<dbReference type="EC" id="2.7.13.3" evidence="2"/>
<dbReference type="HOGENOM" id="CLU_000445_34_2_3"/>
<evidence type="ECO:0000256" key="2">
    <source>
        <dbReference type="ARBA" id="ARBA00012438"/>
    </source>
</evidence>
<evidence type="ECO:0000256" key="6">
    <source>
        <dbReference type="SAM" id="Coils"/>
    </source>
</evidence>
<keyword evidence="5" id="KW-0902">Two-component regulatory system</keyword>
<keyword evidence="10" id="KW-1185">Reference proteome</keyword>
<keyword evidence="4 9" id="KW-0418">Kinase</keyword>
<dbReference type="Gene3D" id="3.40.50.300">
    <property type="entry name" value="P-loop containing nucleotide triphosphate hydrolases"/>
    <property type="match status" value="1"/>
</dbReference>
<dbReference type="EMBL" id="CP003614">
    <property type="protein sequence ID" value="AFZ08736.1"/>
    <property type="molecule type" value="Genomic_DNA"/>
</dbReference>
<dbReference type="Gene3D" id="1.10.287.130">
    <property type="match status" value="1"/>
</dbReference>
<organism evidence="9 10">
    <name type="scientific">Phormidium nigroviride PCC 7112</name>
    <dbReference type="NCBI Taxonomy" id="179408"/>
    <lineage>
        <taxon>Bacteria</taxon>
        <taxon>Bacillati</taxon>
        <taxon>Cyanobacteriota</taxon>
        <taxon>Cyanophyceae</taxon>
        <taxon>Oscillatoriophycideae</taxon>
        <taxon>Oscillatoriales</taxon>
        <taxon>Oscillatoriaceae</taxon>
        <taxon>Phormidium</taxon>
    </lineage>
</organism>
<keyword evidence="4 9" id="KW-0808">Transferase</keyword>
<dbReference type="Gene3D" id="3.30.565.10">
    <property type="entry name" value="Histidine kinase-like ATPase, C-terminal domain"/>
    <property type="match status" value="1"/>
</dbReference>
<dbReference type="KEGG" id="oni:Osc7112_4430"/>
<dbReference type="InterPro" id="IPR000719">
    <property type="entry name" value="Prot_kinase_dom"/>
</dbReference>
<dbReference type="SUPFAM" id="SSF55781">
    <property type="entry name" value="GAF domain-like"/>
    <property type="match status" value="1"/>
</dbReference>
<dbReference type="eggNOG" id="COG4191">
    <property type="taxonomic scope" value="Bacteria"/>
</dbReference>
<dbReference type="InterPro" id="IPR005467">
    <property type="entry name" value="His_kinase_dom"/>
</dbReference>
<dbReference type="PANTHER" id="PTHR43642">
    <property type="entry name" value="HYBRID SIGNAL TRANSDUCTION HISTIDINE KINASE G"/>
    <property type="match status" value="1"/>
</dbReference>
<gene>
    <name evidence="9" type="ORF">Osc7112_4430</name>
</gene>
<evidence type="ECO:0000256" key="3">
    <source>
        <dbReference type="ARBA" id="ARBA00022553"/>
    </source>
</evidence>
<dbReference type="Pfam" id="PF13191">
    <property type="entry name" value="AAA_16"/>
    <property type="match status" value="1"/>
</dbReference>
<name>K9VLB5_9CYAN</name>
<dbReference type="PANTHER" id="PTHR43642:SF1">
    <property type="entry name" value="HYBRID SIGNAL TRANSDUCTION HISTIDINE KINASE G"/>
    <property type="match status" value="1"/>
</dbReference>
<dbReference type="STRING" id="179408.Osc7112_4430"/>
<dbReference type="PROSITE" id="PS50109">
    <property type="entry name" value="HIS_KIN"/>
    <property type="match status" value="1"/>
</dbReference>
<dbReference type="eggNOG" id="COG3899">
    <property type="taxonomic scope" value="Bacteria"/>
</dbReference>
<dbReference type="InterPro" id="IPR027417">
    <property type="entry name" value="P-loop_NTPase"/>
</dbReference>
<dbReference type="PROSITE" id="PS50011">
    <property type="entry name" value="PROTEIN_KINASE_DOM"/>
    <property type="match status" value="1"/>
</dbReference>
<dbReference type="InterPro" id="IPR003661">
    <property type="entry name" value="HisK_dim/P_dom"/>
</dbReference>
<proteinExistence type="predicted"/>
<dbReference type="InterPro" id="IPR029016">
    <property type="entry name" value="GAF-like_dom_sf"/>
</dbReference>
<dbReference type="CDD" id="cd14014">
    <property type="entry name" value="STKc_PknB_like"/>
    <property type="match status" value="1"/>
</dbReference>
<evidence type="ECO:0000259" key="7">
    <source>
        <dbReference type="PROSITE" id="PS50011"/>
    </source>
</evidence>
<sequence length="1842" mass="205387">MISLPGYRIDGELYTNPHTVIYRGMQLEEQKPVILKTLTPPYPTPAQISQLLHESEILKNLNSPGIVKLYKIETYNHFPVLVLEDFGGVSLKKFLSNNQLELQQFLHIGIKLAETLGQLHEHHIIHKDIKPSNIIVNIQTGDVKIADFAIASLLPGENPAPSHPHLLEGTLAYMSPEQTGRMNRAIDYRTDFYSLGVTFYEMLCGELPFQAIDPMELVHCHIAKTPVSPCEHRKQKVESRSIEGRINQVGTKEIPQVVSDLVMKLLAKTAEDRYQSAFGLLYDLENCLAQLQTTGEISHITLGEQDRSSHLQISQKFYGREVEVNMLLSIFQRMRRGNTEIVLISGCAGVGKSSLVYEVYKPIRLESGYFIDCKFEQFKRDIPYGFLLQAFQDLLRQIFTENAAEIHVWKQKILKALGGNCQVIIEAIPEVELIVGPQPPVPDLGANESQNRFNLVFQNFIRVFAQKEHPLVIFLDDLQWVDSASLKLIELLATDLGTQYLLIIGAYREPEVDANHPLMLTAEAIKKAGGTVSAIALSPLDISSVNQFVADTLNCAPEKSLSLAELLLRKTAGNPFFLTQLIKFLYSKTLIQFKCSPVNNVVELAEPNLSGLAQPISEQIVKKCHITGEWQWDIEQIKEMGITENVVELMIDNIQKLSDNTQELLKLAACIGNKFDLEILSTIAEKPLASAATDLGEALQSGLILLVINAYKIPIALAARTEVTDTISRDFTDEFSLPVADVPSATYKFLHERVQQAAYALISDYQKQEIHLKIGKFLLQNAPPEQLEEHIFDTVNQLNYAKEIIGSQLEKFKLCQLNLIAARKAKASAAYELALKYLTAGIELLPPESWQTDYDLTLALYESAAEAAYLNTDFEAMEKWAIIVLQHAKNELDKIKVFEIRIIACAMQTQLQESVKIGREALKMLGINFPELPIPLHIQQAMAKTAAYLSDKKIEDLINLPVMTNPHKLATMRVLSSMLSATFIVEPVLLPLIVCEQVNLSINYGNSTFSAFGYANYGAILKGIVRDIESGDRFGQLALNLIDRLNALEFKSKTLNLVAFILMNGKHHVKDSLPLLEDAYQSALENGDLECVGYSAVNICQSLYFIGQELPQLERRMVNYNHLLFQLKQETVLTWNQIYQHTILQLMGKLESPHLVLGEAYSEEKLLSLLLKSNDRVGLQHFYLQKLILAYLFGDTATALENAAQAEVYLDGVAGFINVSEYQFYDSLARLAAYPSATNEEQEEHIFYAVSNRKKLQQKALSAPMNLQHKCDLITAEKARVLGNVVRAMEYYDRAIEGAQENGYIQIQALASELAGAFYLSIGREKNSKTYLTEARYCYQRWGATAKAAHLESKYSHLLTSGSISTNIETHKSTSSASTTNDSAGVLDLTTVVKASQTLAGEIVLDKLLAKMMKIVIENAGGQRGFLILEKEGEWVIEASGAVDVDRVAVMQSIPIDFVADDREVTLLAVAVVNYVARTQESIVLNDASREGQFTRTPYIIAVQPKSILCTPLINQGQLAGILYLENNLTTGAFTQDRLEILKLLSSQISISIENAQLYANLHQFNQNLENLVQQRTSELSQTLEDLKSAQNKLVESEKMAALGGLVAGVAHEINTPIGIGITAASLLAEKATKFFEVYSNGSIKRSELEKFLDTAMQSSNMILSNLTRAADLIHSFKEVAVDQSSELKRTFNVKNYLEEILISLTAKLKRTKHKIEIKCDENIVVDSYPGVVCQIVTNLVLNSLIHAYDGEDEGVLAFDFKLEGDRLIFEYADNGKGIDPENLSKIFEPFFTTKRGQGGTGLGLHIIYNLVTQKLKGTISCTSQVNKGTKFMIEFPAKISS</sequence>
<dbReference type="InterPro" id="IPR003018">
    <property type="entry name" value="GAF"/>
</dbReference>
<dbReference type="PRINTS" id="PR00344">
    <property type="entry name" value="BCTRLSENSOR"/>
</dbReference>
<dbReference type="InterPro" id="IPR041664">
    <property type="entry name" value="AAA_16"/>
</dbReference>
<dbReference type="Pfam" id="PF02518">
    <property type="entry name" value="HATPase_c"/>
    <property type="match status" value="1"/>
</dbReference>
<dbReference type="SUPFAM" id="SSF56112">
    <property type="entry name" value="Protein kinase-like (PK-like)"/>
    <property type="match status" value="1"/>
</dbReference>
<dbReference type="SUPFAM" id="SSF52540">
    <property type="entry name" value="P-loop containing nucleoside triphosphate hydrolases"/>
    <property type="match status" value="1"/>
</dbReference>
<dbReference type="InterPro" id="IPR004358">
    <property type="entry name" value="Sig_transdc_His_kin-like_C"/>
</dbReference>
<dbReference type="eggNOG" id="COG2203">
    <property type="taxonomic scope" value="Bacteria"/>
</dbReference>
<evidence type="ECO:0000259" key="8">
    <source>
        <dbReference type="PROSITE" id="PS50109"/>
    </source>
</evidence>
<dbReference type="SMART" id="SM00220">
    <property type="entry name" value="S_TKc"/>
    <property type="match status" value="1"/>
</dbReference>
<dbReference type="eggNOG" id="COG0515">
    <property type="taxonomic scope" value="Bacteria"/>
</dbReference>
<dbReference type="CDD" id="cd00082">
    <property type="entry name" value="HisKA"/>
    <property type="match status" value="1"/>
</dbReference>
<evidence type="ECO:0000256" key="1">
    <source>
        <dbReference type="ARBA" id="ARBA00000085"/>
    </source>
</evidence>
<keyword evidence="3" id="KW-0597">Phosphoprotein</keyword>
<accession>K9VLB5</accession>
<dbReference type="SUPFAM" id="SSF55874">
    <property type="entry name" value="ATPase domain of HSP90 chaperone/DNA topoisomerase II/histidine kinase"/>
    <property type="match status" value="1"/>
</dbReference>
<dbReference type="InterPro" id="IPR011009">
    <property type="entry name" value="Kinase-like_dom_sf"/>
</dbReference>
<dbReference type="Gene3D" id="3.30.450.40">
    <property type="match status" value="1"/>
</dbReference>
<comment type="catalytic activity">
    <reaction evidence="1">
        <text>ATP + protein L-histidine = ADP + protein N-phospho-L-histidine.</text>
        <dbReference type="EC" id="2.7.13.3"/>
    </reaction>
</comment>
<dbReference type="PROSITE" id="PS00108">
    <property type="entry name" value="PROTEIN_KINASE_ST"/>
    <property type="match status" value="1"/>
</dbReference>
<dbReference type="InterPro" id="IPR008271">
    <property type="entry name" value="Ser/Thr_kinase_AS"/>
</dbReference>
<dbReference type="GO" id="GO:0005524">
    <property type="term" value="F:ATP binding"/>
    <property type="evidence" value="ECO:0007669"/>
    <property type="project" value="InterPro"/>
</dbReference>
<dbReference type="Pfam" id="PF01590">
    <property type="entry name" value="GAF"/>
    <property type="match status" value="1"/>
</dbReference>
<dbReference type="Gene3D" id="1.10.510.10">
    <property type="entry name" value="Transferase(Phosphotransferase) domain 1"/>
    <property type="match status" value="1"/>
</dbReference>
<dbReference type="RefSeq" id="WP_015177978.1">
    <property type="nucleotide sequence ID" value="NC_019729.1"/>
</dbReference>
<evidence type="ECO:0000256" key="5">
    <source>
        <dbReference type="ARBA" id="ARBA00023012"/>
    </source>
</evidence>
<dbReference type="Pfam" id="PF00069">
    <property type="entry name" value="Pkinase"/>
    <property type="match status" value="1"/>
</dbReference>
<dbReference type="InterPro" id="IPR053159">
    <property type="entry name" value="Hybrid_Histidine_Kinase"/>
</dbReference>
<dbReference type="SMART" id="SM00387">
    <property type="entry name" value="HATPase_c"/>
    <property type="match status" value="1"/>
</dbReference>
<feature type="coiled-coil region" evidence="6">
    <location>
        <begin position="1555"/>
        <end position="1600"/>
    </location>
</feature>
<feature type="domain" description="Protein kinase" evidence="7">
    <location>
        <begin position="7"/>
        <end position="302"/>
    </location>
</feature>
<keyword evidence="6" id="KW-0175">Coiled coil</keyword>
<protein>
    <recommendedName>
        <fullName evidence="2">histidine kinase</fullName>
        <ecNumber evidence="2">2.7.13.3</ecNumber>
    </recommendedName>
</protein>
<evidence type="ECO:0000313" key="10">
    <source>
        <dbReference type="Proteomes" id="UP000010478"/>
    </source>
</evidence>
<feature type="domain" description="Histidine kinase" evidence="8">
    <location>
        <begin position="1609"/>
        <end position="1840"/>
    </location>
</feature>
<evidence type="ECO:0000313" key="9">
    <source>
        <dbReference type="EMBL" id="AFZ08736.1"/>
    </source>
</evidence>
<dbReference type="InterPro" id="IPR003594">
    <property type="entry name" value="HATPase_dom"/>
</dbReference>
<dbReference type="SMART" id="SM00065">
    <property type="entry name" value="GAF"/>
    <property type="match status" value="1"/>
</dbReference>
<dbReference type="Proteomes" id="UP000010478">
    <property type="component" value="Chromosome"/>
</dbReference>
<dbReference type="GO" id="GO:0000155">
    <property type="term" value="F:phosphorelay sensor kinase activity"/>
    <property type="evidence" value="ECO:0007669"/>
    <property type="project" value="InterPro"/>
</dbReference>
<dbReference type="OrthoDB" id="573511at2"/>
<evidence type="ECO:0000256" key="4">
    <source>
        <dbReference type="ARBA" id="ARBA00022777"/>
    </source>
</evidence>
<reference evidence="9 10" key="1">
    <citation type="submission" date="2012-05" db="EMBL/GenBank/DDBJ databases">
        <title>Finished chromosome of genome of Oscillatoria sp. PCC 7112.</title>
        <authorList>
            <consortium name="US DOE Joint Genome Institute"/>
            <person name="Gugger M."/>
            <person name="Coursin T."/>
            <person name="Rippka R."/>
            <person name="Tandeau De Marsac N."/>
            <person name="Huntemann M."/>
            <person name="Wei C.-L."/>
            <person name="Han J."/>
            <person name="Detter J.C."/>
            <person name="Han C."/>
            <person name="Tapia R."/>
            <person name="Davenport K."/>
            <person name="Daligault H."/>
            <person name="Erkkila T."/>
            <person name="Gu W."/>
            <person name="Munk A.C.C."/>
            <person name="Teshima H."/>
            <person name="Xu Y."/>
            <person name="Chain P."/>
            <person name="Chen A."/>
            <person name="Krypides N."/>
            <person name="Mavromatis K."/>
            <person name="Markowitz V."/>
            <person name="Szeto E."/>
            <person name="Ivanova N."/>
            <person name="Mikhailova N."/>
            <person name="Ovchinnikova G."/>
            <person name="Pagani I."/>
            <person name="Pati A."/>
            <person name="Goodwin L."/>
            <person name="Peters L."/>
            <person name="Pitluck S."/>
            <person name="Woyke T."/>
            <person name="Kerfeld C."/>
        </authorList>
    </citation>
    <scope>NUCLEOTIDE SEQUENCE [LARGE SCALE GENOMIC DNA]</scope>
    <source>
        <strain evidence="9 10">PCC 7112</strain>
    </source>
</reference>
<dbReference type="InterPro" id="IPR036890">
    <property type="entry name" value="HATPase_C_sf"/>
</dbReference>